<name>A0A2S0PBX0_9NEIS</name>
<feature type="signal peptide" evidence="2">
    <location>
        <begin position="1"/>
        <end position="18"/>
    </location>
</feature>
<evidence type="ECO:0000259" key="3">
    <source>
        <dbReference type="Pfam" id="PF13406"/>
    </source>
</evidence>
<reference evidence="4 5" key="1">
    <citation type="submission" date="2018-04" db="EMBL/GenBank/DDBJ databases">
        <title>Denitrifier Microvirgula.</title>
        <authorList>
            <person name="Anderson E."/>
            <person name="Jang J."/>
            <person name="Ishii S."/>
        </authorList>
    </citation>
    <scope>NUCLEOTIDE SEQUENCE [LARGE SCALE GENOMIC DNA]</scope>
    <source>
        <strain evidence="4 5">BE2.4</strain>
    </source>
</reference>
<dbReference type="OrthoDB" id="9772911at2"/>
<feature type="active site" evidence="1">
    <location>
        <position position="120"/>
    </location>
</feature>
<sequence>MKRLLLPALFALAAPAFADEALLARPEAQAFVERTAREQGLDRAAVADALRQAVIKPNIVGILDRPSTARPWYQFRPAHVNTRLASEGAAFWQQNASWLELAENRYQVDPAVIVAIIGIETGYGRNMGSFRVLDALATIGFNYPRRADYFQGELSAFLRLARDENGDPTSFKGSYAGAMGMPQFMPSSFRKWAVDLNGDGKRDIWSTPADAIGSVANYLQQHGWQHGADILLPAALPAGLADTLAADKFNLHYSVGELKKMGVQIDADIADPVLGVVFPLEVSAGNTQYWLGLQNFYTITRYNKSTLYATAVAQLSQDIAQRRGAQLAVQ</sequence>
<dbReference type="Pfam" id="PF13406">
    <property type="entry name" value="SLT_2"/>
    <property type="match status" value="1"/>
</dbReference>
<dbReference type="AlphaFoldDB" id="A0A2S0PBX0"/>
<evidence type="ECO:0000256" key="1">
    <source>
        <dbReference type="PIRSR" id="PIRSR611757-1"/>
    </source>
</evidence>
<feature type="chain" id="PRO_5015701231" evidence="2">
    <location>
        <begin position="19"/>
        <end position="330"/>
    </location>
</feature>
<dbReference type="NCBIfam" id="TIGR02282">
    <property type="entry name" value="MltB"/>
    <property type="match status" value="1"/>
</dbReference>
<proteinExistence type="predicted"/>
<accession>A0A2S0PBX0</accession>
<dbReference type="InterPro" id="IPR011757">
    <property type="entry name" value="Lytic_transglycosylase_MltB"/>
</dbReference>
<dbReference type="RefSeq" id="WP_028500341.1">
    <property type="nucleotide sequence ID" value="NZ_CALFSO010000088.1"/>
</dbReference>
<dbReference type="CDD" id="cd13399">
    <property type="entry name" value="Slt35-like"/>
    <property type="match status" value="1"/>
</dbReference>
<feature type="domain" description="Transglycosylase SLT" evidence="3">
    <location>
        <begin position="26"/>
        <end position="317"/>
    </location>
</feature>
<gene>
    <name evidence="4" type="primary">mltB</name>
    <name evidence="4" type="ORF">DAI18_13155</name>
</gene>
<evidence type="ECO:0000256" key="2">
    <source>
        <dbReference type="SAM" id="SignalP"/>
    </source>
</evidence>
<protein>
    <submittedName>
        <fullName evidence="4">Lytic murein transglycosylase B</fullName>
    </submittedName>
</protein>
<dbReference type="InterPro" id="IPR031304">
    <property type="entry name" value="SLT_2"/>
</dbReference>
<dbReference type="KEGG" id="maer:DAI18_13155"/>
<dbReference type="PANTHER" id="PTHR30163:SF9">
    <property type="entry name" value="MEMBRANE-BOUND LYTIC MUREIN TRANSGLYCOSYLASE B"/>
    <property type="match status" value="1"/>
</dbReference>
<dbReference type="InterPro" id="IPR023346">
    <property type="entry name" value="Lysozyme-like_dom_sf"/>
</dbReference>
<dbReference type="EMBL" id="CP028519">
    <property type="protein sequence ID" value="AVY94880.1"/>
    <property type="molecule type" value="Genomic_DNA"/>
</dbReference>
<dbReference type="PANTHER" id="PTHR30163">
    <property type="entry name" value="MEMBRANE-BOUND LYTIC MUREIN TRANSGLYCOSYLASE B"/>
    <property type="match status" value="1"/>
</dbReference>
<evidence type="ECO:0000313" key="5">
    <source>
        <dbReference type="Proteomes" id="UP000244173"/>
    </source>
</evidence>
<dbReference type="FunFam" id="1.10.8.350:FF:000001">
    <property type="entry name" value="Lytic murein transglycosylase B"/>
    <property type="match status" value="1"/>
</dbReference>
<dbReference type="STRING" id="1122240.GCA_000620105_03562"/>
<organism evidence="4 5">
    <name type="scientific">Microvirgula aerodenitrificans</name>
    <dbReference type="NCBI Taxonomy" id="57480"/>
    <lineage>
        <taxon>Bacteria</taxon>
        <taxon>Pseudomonadati</taxon>
        <taxon>Pseudomonadota</taxon>
        <taxon>Betaproteobacteria</taxon>
        <taxon>Neisseriales</taxon>
        <taxon>Aquaspirillaceae</taxon>
        <taxon>Microvirgula</taxon>
    </lineage>
</organism>
<dbReference type="SUPFAM" id="SSF53955">
    <property type="entry name" value="Lysozyme-like"/>
    <property type="match status" value="1"/>
</dbReference>
<dbReference type="Proteomes" id="UP000244173">
    <property type="component" value="Chromosome"/>
</dbReference>
<dbReference type="InterPro" id="IPR043426">
    <property type="entry name" value="MltB-like"/>
</dbReference>
<keyword evidence="2" id="KW-0732">Signal</keyword>
<dbReference type="GO" id="GO:0008933">
    <property type="term" value="F:peptidoglycan lytic transglycosylase activity"/>
    <property type="evidence" value="ECO:0007669"/>
    <property type="project" value="TreeGrafter"/>
</dbReference>
<dbReference type="GO" id="GO:0009253">
    <property type="term" value="P:peptidoglycan catabolic process"/>
    <property type="evidence" value="ECO:0007669"/>
    <property type="project" value="TreeGrafter"/>
</dbReference>
<dbReference type="Gene3D" id="1.10.8.350">
    <property type="entry name" value="Bacterial muramidase"/>
    <property type="match status" value="1"/>
</dbReference>
<dbReference type="Gene3D" id="1.10.530.10">
    <property type="match status" value="1"/>
</dbReference>
<evidence type="ECO:0000313" key="4">
    <source>
        <dbReference type="EMBL" id="AVY94880.1"/>
    </source>
</evidence>
<keyword evidence="5" id="KW-1185">Reference proteome</keyword>